<feature type="binding site" evidence="9">
    <location>
        <position position="127"/>
    </location>
    <ligand>
        <name>UDP-alpha-D-glucose</name>
        <dbReference type="ChEBI" id="CHEBI:58885"/>
    </ligand>
</feature>
<feature type="transmembrane region" description="Helical" evidence="11">
    <location>
        <begin position="533"/>
        <end position="552"/>
    </location>
</feature>
<feature type="binding site" evidence="10">
    <location>
        <position position="295"/>
    </location>
    <ligand>
        <name>Mn(2+)</name>
        <dbReference type="ChEBI" id="CHEBI:29035"/>
    </ligand>
</feature>
<feature type="binding site" evidence="9">
    <location>
        <position position="128"/>
    </location>
    <ligand>
        <name>UDP-alpha-D-glucose</name>
        <dbReference type="ChEBI" id="CHEBI:58885"/>
    </ligand>
</feature>
<evidence type="ECO:0000313" key="13">
    <source>
        <dbReference type="Proteomes" id="UP001279734"/>
    </source>
</evidence>
<keyword evidence="2" id="KW-0328">Glycosyltransferase</keyword>
<evidence type="ECO:0000256" key="10">
    <source>
        <dbReference type="PIRSR" id="PIRSR605150-3"/>
    </source>
</evidence>
<dbReference type="FunFam" id="3.90.550.10:FF:000135">
    <property type="entry name" value="Cellulose synthase-like protein G3"/>
    <property type="match status" value="1"/>
</dbReference>
<evidence type="ECO:0000256" key="2">
    <source>
        <dbReference type="ARBA" id="ARBA00022676"/>
    </source>
</evidence>
<dbReference type="GO" id="GO:0071555">
    <property type="term" value="P:cell wall organization"/>
    <property type="evidence" value="ECO:0007669"/>
    <property type="project" value="UniProtKB-KW"/>
</dbReference>
<accession>A0AAD3SDK2</accession>
<dbReference type="GO" id="GO:0030244">
    <property type="term" value="P:cellulose biosynthetic process"/>
    <property type="evidence" value="ECO:0007669"/>
    <property type="project" value="InterPro"/>
</dbReference>
<dbReference type="Gene3D" id="3.90.550.10">
    <property type="entry name" value="Spore Coat Polysaccharide Biosynthesis Protein SpsA, Chain A"/>
    <property type="match status" value="2"/>
</dbReference>
<organism evidence="12 13">
    <name type="scientific">Nepenthes gracilis</name>
    <name type="common">Slender pitcher plant</name>
    <dbReference type="NCBI Taxonomy" id="150966"/>
    <lineage>
        <taxon>Eukaryota</taxon>
        <taxon>Viridiplantae</taxon>
        <taxon>Streptophyta</taxon>
        <taxon>Embryophyta</taxon>
        <taxon>Tracheophyta</taxon>
        <taxon>Spermatophyta</taxon>
        <taxon>Magnoliopsida</taxon>
        <taxon>eudicotyledons</taxon>
        <taxon>Gunneridae</taxon>
        <taxon>Pentapetalae</taxon>
        <taxon>Caryophyllales</taxon>
        <taxon>Nepenthaceae</taxon>
        <taxon>Nepenthes</taxon>
    </lineage>
</organism>
<keyword evidence="4 11" id="KW-0812">Transmembrane</keyword>
<feature type="active site" evidence="8">
    <location>
        <position position="461"/>
    </location>
</feature>
<evidence type="ECO:0000256" key="9">
    <source>
        <dbReference type="PIRSR" id="PIRSR605150-2"/>
    </source>
</evidence>
<comment type="caution">
    <text evidence="12">The sequence shown here is derived from an EMBL/GenBank/DDBJ whole genome shotgun (WGS) entry which is preliminary data.</text>
</comment>
<dbReference type="Proteomes" id="UP001279734">
    <property type="component" value="Unassembled WGS sequence"/>
</dbReference>
<feature type="transmembrane region" description="Helical" evidence="11">
    <location>
        <begin position="36"/>
        <end position="54"/>
    </location>
</feature>
<feature type="transmembrane region" description="Helical" evidence="11">
    <location>
        <begin position="694"/>
        <end position="716"/>
    </location>
</feature>
<feature type="binding site" evidence="10">
    <location>
        <position position="319"/>
    </location>
    <ligand>
        <name>Mn(2+)</name>
        <dbReference type="ChEBI" id="CHEBI:29035"/>
    </ligand>
</feature>
<dbReference type="SUPFAM" id="SSF53448">
    <property type="entry name" value="Nucleotide-diphospho-sugar transferases"/>
    <property type="match status" value="1"/>
</dbReference>
<evidence type="ECO:0000256" key="8">
    <source>
        <dbReference type="PIRSR" id="PIRSR605150-1"/>
    </source>
</evidence>
<sequence length="747" mass="84805">MGRPNKTIHHPAAITTSTALCLHTYDQLRRTPFNRVFAAVYTCAVLALLYHHALQIFNATTLLSSSLSLLLLTADSILAFQWASAQSFRFRPIRRREFPENLETVIRETDNNYPAVDIFICTADPYKEPPIGVVNTALSVMAYDYPAEKVSVYVSDDGGSELTLFAFMEAAKFAGHWLPFCRRNNIMQRSPEAYFRSNYTSSPDSENIKILYENMQVRIEHVMEQGKVGKEYIEGEEQLRALGKWATHTFTRQDHPTIIQVLLINERDKNMTSCAVPNLIYLSREKSKTQPHNFKAGALNVLVRVSAVMTNAPIILTLDCDMYSNDPQTLKRALCYFMGPSMAPSLGYVQFPQIFHGLNKNDLYSSEYKRLFQINPLGLDGLQGPNYVGTGCFFKRRALFGNPSCFIRPELPELSPDHIIRSPIYSHDIQALAHRIATCDYEKCTHWGTKLGFRYGSLVEDYYTGYRLQCEGWRSVFCSPDTPAYLGDSPVSLIDQLGQTKRWSIGLLDVLFSKYSPLTFGIQSMGLLMGLGYSHYSCWPISSIPYVIYAFIPQLSLLHGVSIFPKVTDLWFFLYIFMFLAAYMQDLIDYILAKGTIQRWWNWQRMWMINALSSLLFGSFEFSLKFLNIAMLGFNLTSKVQDDELSKRYKQGTFEFGVNSPIFVPITMAAIVNLIALVVGLLNGILQRRNFDELAMQVLISGFVTVNCLPIYQAMLLRSDDGRMPTKTTVVSMLLVLILCVVSAIIP</sequence>
<comment type="subcellular location">
    <subcellularLocation>
        <location evidence="1">Endomembrane system</location>
        <topology evidence="1">Multi-pass membrane protein</topology>
    </subcellularLocation>
</comment>
<evidence type="ECO:0000256" key="5">
    <source>
        <dbReference type="ARBA" id="ARBA00022989"/>
    </source>
</evidence>
<keyword evidence="5 11" id="KW-1133">Transmembrane helix</keyword>
<evidence type="ECO:0000256" key="4">
    <source>
        <dbReference type="ARBA" id="ARBA00022692"/>
    </source>
</evidence>
<dbReference type="GO" id="GO:0016760">
    <property type="term" value="F:cellulose synthase (UDP-forming) activity"/>
    <property type="evidence" value="ECO:0007669"/>
    <property type="project" value="InterPro"/>
</dbReference>
<feature type="transmembrane region" description="Helical" evidence="11">
    <location>
        <begin position="728"/>
        <end position="746"/>
    </location>
</feature>
<dbReference type="EMBL" id="BSYO01000009">
    <property type="protein sequence ID" value="GMH09320.1"/>
    <property type="molecule type" value="Genomic_DNA"/>
</dbReference>
<keyword evidence="6 11" id="KW-0472">Membrane</keyword>
<dbReference type="AlphaFoldDB" id="A0AAD3SDK2"/>
<evidence type="ECO:0000256" key="11">
    <source>
        <dbReference type="SAM" id="Phobius"/>
    </source>
</evidence>
<evidence type="ECO:0000256" key="7">
    <source>
        <dbReference type="ARBA" id="ARBA00023316"/>
    </source>
</evidence>
<feature type="transmembrane region" description="Helical" evidence="11">
    <location>
        <begin position="572"/>
        <end position="593"/>
    </location>
</feature>
<keyword evidence="3" id="KW-0808">Transferase</keyword>
<evidence type="ECO:0008006" key="14">
    <source>
        <dbReference type="Google" id="ProtNLM"/>
    </source>
</evidence>
<evidence type="ECO:0000256" key="1">
    <source>
        <dbReference type="ARBA" id="ARBA00004127"/>
    </source>
</evidence>
<reference evidence="12" key="1">
    <citation type="submission" date="2023-05" db="EMBL/GenBank/DDBJ databases">
        <title>Nepenthes gracilis genome sequencing.</title>
        <authorList>
            <person name="Fukushima K."/>
        </authorList>
    </citation>
    <scope>NUCLEOTIDE SEQUENCE</scope>
    <source>
        <strain evidence="12">SING2019-196</strain>
    </source>
</reference>
<name>A0AAD3SDK2_NEPGR</name>
<dbReference type="PANTHER" id="PTHR13301">
    <property type="entry name" value="X-BOX TRANSCRIPTION FACTOR-RELATED"/>
    <property type="match status" value="1"/>
</dbReference>
<keyword evidence="7" id="KW-0961">Cell wall biogenesis/degradation</keyword>
<protein>
    <recommendedName>
        <fullName evidence="14">Cellulose synthase-like protein G3</fullName>
    </recommendedName>
</protein>
<feature type="transmembrane region" description="Helical" evidence="11">
    <location>
        <begin position="614"/>
        <end position="634"/>
    </location>
</feature>
<dbReference type="GO" id="GO:0016020">
    <property type="term" value="C:membrane"/>
    <property type="evidence" value="ECO:0007669"/>
    <property type="project" value="InterPro"/>
</dbReference>
<feature type="binding site" evidence="9">
    <location>
        <position position="157"/>
    </location>
    <ligand>
        <name>UDP-alpha-D-glucose</name>
        <dbReference type="ChEBI" id="CHEBI:58885"/>
    </ligand>
</feature>
<evidence type="ECO:0000313" key="12">
    <source>
        <dbReference type="EMBL" id="GMH09320.1"/>
    </source>
</evidence>
<evidence type="ECO:0000256" key="6">
    <source>
        <dbReference type="ARBA" id="ARBA00023136"/>
    </source>
</evidence>
<dbReference type="InterPro" id="IPR005150">
    <property type="entry name" value="Cellulose_synth"/>
</dbReference>
<gene>
    <name evidence="12" type="ORF">Nepgr_011161</name>
</gene>
<dbReference type="Pfam" id="PF03552">
    <property type="entry name" value="Cellulose_synt"/>
    <property type="match status" value="2"/>
</dbReference>
<keyword evidence="13" id="KW-1185">Reference proteome</keyword>
<proteinExistence type="predicted"/>
<dbReference type="GO" id="GO:0012505">
    <property type="term" value="C:endomembrane system"/>
    <property type="evidence" value="ECO:0007669"/>
    <property type="project" value="UniProtKB-SubCell"/>
</dbReference>
<feature type="active site" evidence="8">
    <location>
        <position position="157"/>
    </location>
</feature>
<evidence type="ECO:0000256" key="3">
    <source>
        <dbReference type="ARBA" id="ARBA00022679"/>
    </source>
</evidence>
<feature type="transmembrane region" description="Helical" evidence="11">
    <location>
        <begin position="662"/>
        <end position="682"/>
    </location>
</feature>
<dbReference type="InterPro" id="IPR029044">
    <property type="entry name" value="Nucleotide-diphossugar_trans"/>
</dbReference>